<organism evidence="2 3">
    <name type="scientific">Taxus chinensis</name>
    <name type="common">Chinese yew</name>
    <name type="synonym">Taxus wallichiana var. chinensis</name>
    <dbReference type="NCBI Taxonomy" id="29808"/>
    <lineage>
        <taxon>Eukaryota</taxon>
        <taxon>Viridiplantae</taxon>
        <taxon>Streptophyta</taxon>
        <taxon>Embryophyta</taxon>
        <taxon>Tracheophyta</taxon>
        <taxon>Spermatophyta</taxon>
        <taxon>Pinopsida</taxon>
        <taxon>Pinidae</taxon>
        <taxon>Conifers II</taxon>
        <taxon>Cupressales</taxon>
        <taxon>Taxaceae</taxon>
        <taxon>Taxus</taxon>
    </lineage>
</organism>
<dbReference type="PANTHER" id="PTHR35476:SF2">
    <property type="entry name" value="MUCIN-LIKE PROTEIN"/>
    <property type="match status" value="1"/>
</dbReference>
<evidence type="ECO:0000256" key="1">
    <source>
        <dbReference type="SAM" id="MobiDB-lite"/>
    </source>
</evidence>
<dbReference type="EMBL" id="JAHRHJ020000004">
    <property type="protein sequence ID" value="KAH9317886.1"/>
    <property type="molecule type" value="Genomic_DNA"/>
</dbReference>
<dbReference type="AlphaFoldDB" id="A0AA38LBP3"/>
<name>A0AA38LBP3_TAXCH</name>
<evidence type="ECO:0000313" key="2">
    <source>
        <dbReference type="EMBL" id="KAH9317886.1"/>
    </source>
</evidence>
<reference evidence="2 3" key="1">
    <citation type="journal article" date="2021" name="Nat. Plants">
        <title>The Taxus genome provides insights into paclitaxel biosynthesis.</title>
        <authorList>
            <person name="Xiong X."/>
            <person name="Gou J."/>
            <person name="Liao Q."/>
            <person name="Li Y."/>
            <person name="Zhou Q."/>
            <person name="Bi G."/>
            <person name="Li C."/>
            <person name="Du R."/>
            <person name="Wang X."/>
            <person name="Sun T."/>
            <person name="Guo L."/>
            <person name="Liang H."/>
            <person name="Lu P."/>
            <person name="Wu Y."/>
            <person name="Zhang Z."/>
            <person name="Ro D.K."/>
            <person name="Shang Y."/>
            <person name="Huang S."/>
            <person name="Yan J."/>
        </authorList>
    </citation>
    <scope>NUCLEOTIDE SEQUENCE [LARGE SCALE GENOMIC DNA]</scope>
    <source>
        <strain evidence="2">Ta-2019</strain>
    </source>
</reference>
<feature type="compositionally biased region" description="Acidic residues" evidence="1">
    <location>
        <begin position="12"/>
        <end position="21"/>
    </location>
</feature>
<evidence type="ECO:0000313" key="3">
    <source>
        <dbReference type="Proteomes" id="UP000824469"/>
    </source>
</evidence>
<gene>
    <name evidence="2" type="ORF">KI387_019655</name>
</gene>
<feature type="region of interest" description="Disordered" evidence="1">
    <location>
        <begin position="1"/>
        <end position="22"/>
    </location>
</feature>
<dbReference type="PANTHER" id="PTHR35476">
    <property type="entry name" value="MUCIN-LIKE PROTEIN"/>
    <property type="match status" value="1"/>
</dbReference>
<dbReference type="OMA" id="PEDYMAS"/>
<dbReference type="Proteomes" id="UP000824469">
    <property type="component" value="Unassembled WGS sequence"/>
</dbReference>
<feature type="non-terminal residue" evidence="2">
    <location>
        <position position="247"/>
    </location>
</feature>
<keyword evidence="3" id="KW-1185">Reference proteome</keyword>
<dbReference type="InterPro" id="IPR052851">
    <property type="entry name" value="GCD1_mitochondrial"/>
</dbReference>
<sequence>QHSGKSGKNDRDEEDNEEWNEAWESVWIPEDTKKAPWEVNNDISSTSSWLDLPLEEDDDHCDPKQFLHNVNSKLDQMTNLMKQITEEKPRPDIIPSEEEKGKTQQMQLHKENPEDYMASKISRDYRNTKRRVHASLWLKEIEKQEEAKLGNTADDDIDQLLDNCSQFFDYADHNTKPDDSNFKSFPEGWEGVVKDEKPWEISQKEEDILLQEFERRMAFNKIQITNFIKSHIFSRRRPIDGWKYMIE</sequence>
<comment type="caution">
    <text evidence="2">The sequence shown here is derived from an EMBL/GenBank/DDBJ whole genome shotgun (WGS) entry which is preliminary data.</text>
</comment>
<accession>A0AA38LBP3</accession>
<protein>
    <submittedName>
        <fullName evidence="2">Uncharacterized protein</fullName>
    </submittedName>
</protein>
<feature type="non-terminal residue" evidence="2">
    <location>
        <position position="1"/>
    </location>
</feature>
<proteinExistence type="predicted"/>